<name>A0A6N7ERT2_9GAMM</name>
<evidence type="ECO:0000259" key="12">
    <source>
        <dbReference type="PROSITE" id="PS50109"/>
    </source>
</evidence>
<dbReference type="InterPro" id="IPR004358">
    <property type="entry name" value="Sig_transdc_His_kin-like_C"/>
</dbReference>
<dbReference type="SUPFAM" id="SSF47384">
    <property type="entry name" value="Homodimeric domain of signal transducing histidine kinase"/>
    <property type="match status" value="1"/>
</dbReference>
<keyword evidence="9" id="KW-0902">Two-component regulatory system</keyword>
<dbReference type="PANTHER" id="PTHR45436:SF15">
    <property type="entry name" value="SENSOR HISTIDINE KINASE CUSS"/>
    <property type="match status" value="1"/>
</dbReference>
<dbReference type="RefSeq" id="WP_152808320.1">
    <property type="nucleotide sequence ID" value="NZ_WHNW01000001.1"/>
</dbReference>
<reference evidence="13 14" key="1">
    <citation type="submission" date="2019-10" db="EMBL/GenBank/DDBJ databases">
        <title>Cardiobacteriales fam. a chemoheterotrophic member of the order Cardiobacteriales, and proposal of Cardiobacteriales fam. nov.</title>
        <authorList>
            <person name="Wang C."/>
        </authorList>
    </citation>
    <scope>NUCLEOTIDE SEQUENCE [LARGE SCALE GENOMIC DNA]</scope>
    <source>
        <strain evidence="13 14">ML27</strain>
    </source>
</reference>
<dbReference type="Gene3D" id="3.30.565.10">
    <property type="entry name" value="Histidine kinase-like ATPase, C-terminal domain"/>
    <property type="match status" value="1"/>
</dbReference>
<evidence type="ECO:0000256" key="4">
    <source>
        <dbReference type="ARBA" id="ARBA00022553"/>
    </source>
</evidence>
<dbReference type="Gene3D" id="1.10.287.130">
    <property type="match status" value="1"/>
</dbReference>
<feature type="domain" description="Histidine kinase" evidence="12">
    <location>
        <begin position="225"/>
        <end position="436"/>
    </location>
</feature>
<organism evidence="13 14">
    <name type="scientific">Ostreibacterium oceani</name>
    <dbReference type="NCBI Taxonomy" id="2654998"/>
    <lineage>
        <taxon>Bacteria</taxon>
        <taxon>Pseudomonadati</taxon>
        <taxon>Pseudomonadota</taxon>
        <taxon>Gammaproteobacteria</taxon>
        <taxon>Cardiobacteriales</taxon>
        <taxon>Ostreibacteriaceae</taxon>
        <taxon>Ostreibacterium</taxon>
    </lineage>
</organism>
<dbReference type="SUPFAM" id="SSF55874">
    <property type="entry name" value="ATPase domain of HSP90 chaperone/DNA topoisomerase II/histidine kinase"/>
    <property type="match status" value="1"/>
</dbReference>
<comment type="caution">
    <text evidence="13">The sequence shown here is derived from an EMBL/GenBank/DDBJ whole genome shotgun (WGS) entry which is preliminary data.</text>
</comment>
<dbReference type="CDD" id="cd00075">
    <property type="entry name" value="HATPase"/>
    <property type="match status" value="1"/>
</dbReference>
<evidence type="ECO:0000256" key="7">
    <source>
        <dbReference type="ARBA" id="ARBA00022777"/>
    </source>
</evidence>
<gene>
    <name evidence="13" type="ORF">GCU85_00705</name>
</gene>
<dbReference type="InterPro" id="IPR003661">
    <property type="entry name" value="HisK_dim/P_dom"/>
</dbReference>
<evidence type="ECO:0000256" key="2">
    <source>
        <dbReference type="ARBA" id="ARBA00004141"/>
    </source>
</evidence>
<sequence length="437" mass="49225">MDDQPKTKLKQSLRRELTQWTIIITLIVSSVVGLVAGTMSYFEAREVQDDMLKNLANLVANSEIPITQKLGYDYDDSMFIVQIISKELTQRAGISPNLPNGFDTVRLFDDHWRIYVRSNQAGQRFLVAQETELRNEIALANAFSALLSSAFLAFFIMALVIFMITLRLKPIANLANLLDKQTADKLTALPTNNIPSEISPFIEAINRLLYRTQQSIEQQQRFIADASHELRTPLAGLSLLVDNMEQENTPESKNQQMSLVRQGINRMQRLVDQLLDLARFQNQSSRATSQVKFISVLTQVVEQLYPLINEKNIHLTLLRTTDAVVENINHSLEQLVENALVNAIRYIPEGGVIEITLEKKQKHLVMTIADNGPGISQHELKKVFAPFYRIEQTGEKGSGLGLTLCQEIANAHAGTITLENHPMGGLIFRYTQPIIDS</sequence>
<evidence type="ECO:0000256" key="10">
    <source>
        <dbReference type="ARBA" id="ARBA00023136"/>
    </source>
</evidence>
<dbReference type="GO" id="GO:0000155">
    <property type="term" value="F:phosphorelay sensor kinase activity"/>
    <property type="evidence" value="ECO:0007669"/>
    <property type="project" value="InterPro"/>
</dbReference>
<evidence type="ECO:0000313" key="14">
    <source>
        <dbReference type="Proteomes" id="UP000471298"/>
    </source>
</evidence>
<dbReference type="InterPro" id="IPR050428">
    <property type="entry name" value="TCS_sensor_his_kinase"/>
</dbReference>
<dbReference type="Pfam" id="PF00512">
    <property type="entry name" value="HisKA"/>
    <property type="match status" value="1"/>
</dbReference>
<dbReference type="InterPro" id="IPR003594">
    <property type="entry name" value="HATPase_dom"/>
</dbReference>
<proteinExistence type="predicted"/>
<dbReference type="InterPro" id="IPR005467">
    <property type="entry name" value="His_kinase_dom"/>
</dbReference>
<evidence type="ECO:0000313" key="13">
    <source>
        <dbReference type="EMBL" id="MPV85251.1"/>
    </source>
</evidence>
<keyword evidence="6 11" id="KW-0812">Transmembrane</keyword>
<evidence type="ECO:0000256" key="6">
    <source>
        <dbReference type="ARBA" id="ARBA00022692"/>
    </source>
</evidence>
<dbReference type="SMART" id="SM00388">
    <property type="entry name" value="HisKA"/>
    <property type="match status" value="1"/>
</dbReference>
<dbReference type="PROSITE" id="PS50109">
    <property type="entry name" value="HIS_KIN"/>
    <property type="match status" value="1"/>
</dbReference>
<dbReference type="InterPro" id="IPR036097">
    <property type="entry name" value="HisK_dim/P_sf"/>
</dbReference>
<feature type="transmembrane region" description="Helical" evidence="11">
    <location>
        <begin position="20"/>
        <end position="42"/>
    </location>
</feature>
<keyword evidence="7" id="KW-0418">Kinase</keyword>
<keyword evidence="10 11" id="KW-0472">Membrane</keyword>
<dbReference type="SMART" id="SM00387">
    <property type="entry name" value="HATPase_c"/>
    <property type="match status" value="1"/>
</dbReference>
<evidence type="ECO:0000256" key="11">
    <source>
        <dbReference type="SAM" id="Phobius"/>
    </source>
</evidence>
<comment type="catalytic activity">
    <reaction evidence="1">
        <text>ATP + protein L-histidine = ADP + protein N-phospho-L-histidine.</text>
        <dbReference type="EC" id="2.7.13.3"/>
    </reaction>
</comment>
<dbReference type="GO" id="GO:0005886">
    <property type="term" value="C:plasma membrane"/>
    <property type="evidence" value="ECO:0007669"/>
    <property type="project" value="TreeGrafter"/>
</dbReference>
<feature type="transmembrane region" description="Helical" evidence="11">
    <location>
        <begin position="142"/>
        <end position="166"/>
    </location>
</feature>
<dbReference type="Proteomes" id="UP000471298">
    <property type="component" value="Unassembled WGS sequence"/>
</dbReference>
<keyword evidence="8 11" id="KW-1133">Transmembrane helix</keyword>
<evidence type="ECO:0000256" key="1">
    <source>
        <dbReference type="ARBA" id="ARBA00000085"/>
    </source>
</evidence>
<dbReference type="InParanoid" id="A0A6N7ERT2"/>
<evidence type="ECO:0000256" key="5">
    <source>
        <dbReference type="ARBA" id="ARBA00022679"/>
    </source>
</evidence>
<accession>A0A6N7ERT2</accession>
<dbReference type="PANTHER" id="PTHR45436">
    <property type="entry name" value="SENSOR HISTIDINE KINASE YKOH"/>
    <property type="match status" value="1"/>
</dbReference>
<evidence type="ECO:0000256" key="8">
    <source>
        <dbReference type="ARBA" id="ARBA00022989"/>
    </source>
</evidence>
<dbReference type="EC" id="2.7.13.3" evidence="3"/>
<keyword evidence="5" id="KW-0808">Transferase</keyword>
<dbReference type="AlphaFoldDB" id="A0A6N7ERT2"/>
<dbReference type="EMBL" id="WHNW01000001">
    <property type="protein sequence ID" value="MPV85251.1"/>
    <property type="molecule type" value="Genomic_DNA"/>
</dbReference>
<protein>
    <recommendedName>
        <fullName evidence="3">histidine kinase</fullName>
        <ecNumber evidence="3">2.7.13.3</ecNumber>
    </recommendedName>
</protein>
<dbReference type="PRINTS" id="PR00344">
    <property type="entry name" value="BCTRLSENSOR"/>
</dbReference>
<dbReference type="InterPro" id="IPR036890">
    <property type="entry name" value="HATPase_C_sf"/>
</dbReference>
<evidence type="ECO:0000256" key="9">
    <source>
        <dbReference type="ARBA" id="ARBA00023012"/>
    </source>
</evidence>
<comment type="subcellular location">
    <subcellularLocation>
        <location evidence="2">Membrane</location>
        <topology evidence="2">Multi-pass membrane protein</topology>
    </subcellularLocation>
</comment>
<evidence type="ECO:0000256" key="3">
    <source>
        <dbReference type="ARBA" id="ARBA00012438"/>
    </source>
</evidence>
<dbReference type="FunCoup" id="A0A6N7ERT2">
    <property type="interactions" value="151"/>
</dbReference>
<dbReference type="Pfam" id="PF02518">
    <property type="entry name" value="HATPase_c"/>
    <property type="match status" value="1"/>
</dbReference>
<dbReference type="CDD" id="cd00082">
    <property type="entry name" value="HisKA"/>
    <property type="match status" value="1"/>
</dbReference>
<keyword evidence="14" id="KW-1185">Reference proteome</keyword>
<keyword evidence="4" id="KW-0597">Phosphoprotein</keyword>